<feature type="compositionally biased region" description="Polar residues" evidence="1">
    <location>
        <begin position="450"/>
        <end position="525"/>
    </location>
</feature>
<protein>
    <submittedName>
        <fullName evidence="3">Ribosome-binding protein 1</fullName>
    </submittedName>
</protein>
<feature type="transmembrane region" description="Helical" evidence="2">
    <location>
        <begin position="1565"/>
        <end position="1586"/>
    </location>
</feature>
<feature type="compositionally biased region" description="Low complexity" evidence="1">
    <location>
        <begin position="566"/>
        <end position="575"/>
    </location>
</feature>
<dbReference type="VEuPathDB" id="PiroplasmaDB:BOVATA_034030"/>
<dbReference type="Proteomes" id="UP000236319">
    <property type="component" value="Unassembled WGS sequence"/>
</dbReference>
<dbReference type="OrthoDB" id="6410656at2759"/>
<feature type="compositionally biased region" description="Low complexity" evidence="1">
    <location>
        <begin position="633"/>
        <end position="645"/>
    </location>
</feature>
<feature type="region of interest" description="Disordered" evidence="1">
    <location>
        <begin position="791"/>
        <end position="837"/>
    </location>
</feature>
<dbReference type="EMBL" id="BDSA01000003">
    <property type="protein sequence ID" value="GBE61910.1"/>
    <property type="molecule type" value="Genomic_DNA"/>
</dbReference>
<organism evidence="3 4">
    <name type="scientific">Babesia ovata</name>
    <dbReference type="NCBI Taxonomy" id="189622"/>
    <lineage>
        <taxon>Eukaryota</taxon>
        <taxon>Sar</taxon>
        <taxon>Alveolata</taxon>
        <taxon>Apicomplexa</taxon>
        <taxon>Aconoidasida</taxon>
        <taxon>Piroplasmida</taxon>
        <taxon>Babesiidae</taxon>
        <taxon>Babesia</taxon>
    </lineage>
</organism>
<dbReference type="GeneID" id="39875680"/>
<keyword evidence="4" id="KW-1185">Reference proteome</keyword>
<keyword evidence="2" id="KW-0472">Membrane</keyword>
<feature type="compositionally biased region" description="Pro residues" evidence="1">
    <location>
        <begin position="801"/>
        <end position="811"/>
    </location>
</feature>
<feature type="compositionally biased region" description="Low complexity" evidence="1">
    <location>
        <begin position="706"/>
        <end position="715"/>
    </location>
</feature>
<evidence type="ECO:0000256" key="1">
    <source>
        <dbReference type="SAM" id="MobiDB-lite"/>
    </source>
</evidence>
<name>A0A2H6KFZ2_9APIC</name>
<keyword evidence="2" id="KW-0812">Transmembrane</keyword>
<feature type="compositionally biased region" description="Low complexity" evidence="1">
    <location>
        <begin position="655"/>
        <end position="691"/>
    </location>
</feature>
<feature type="compositionally biased region" description="Basic and acidic residues" evidence="1">
    <location>
        <begin position="422"/>
        <end position="449"/>
    </location>
</feature>
<feature type="compositionally biased region" description="Pro residues" evidence="1">
    <location>
        <begin position="405"/>
        <end position="420"/>
    </location>
</feature>
<feature type="region of interest" description="Disordered" evidence="1">
    <location>
        <begin position="397"/>
        <end position="731"/>
    </location>
</feature>
<feature type="compositionally biased region" description="Pro residues" evidence="1">
    <location>
        <begin position="553"/>
        <end position="565"/>
    </location>
</feature>
<sequence>MEKHDIPLNTLKECLMFLEWLHDEEGKKMQTQVALDLYGRIKQYFKEDQNNFSLVNVEKGLSAFLTTVSAFYTRLCKDPAPGKNVNKQPKEIVDALLECLPKFLAAIYFLEYCVNPAFKTLGGGWWEQNWPAWNDSSGGDLAKYLYATTTDRKYSQIPGLIPGGFGKDDQVIYYTLGSGYYQGAQMSGDLQKIVDKQFYNFFRSVFVSSVIGESAKRPENAANSLVLARTFCDIVLGEEDHEKGGSLITALNEGLRQQVRSTDKSICWADLKTHCAKLRGQFNRLFAKKRFDFTGQSTDTGNLKKADFANRTADWLRTYLNTVRGKLNQIKTDNILNGHLGKYFTDNLFPYGFTFDGESRFHMSPEEVQDLMTDWREVIDVLRKGNDGLDKLKQILEGKERKSCPPDPPKMPEPPPPAVPEAPKEVVPEKKVPVVPPKKPEVPPAKNHEGNQNQGKKAEGAQNQGKKSEGAQNQGKKAEGAQNQGKKAEGAQNQGKKSEGAQNQGKKAEGAQNQGKKAEGAQNQGKKSEENSPSPEVKSVKLSPSGDTGAPGPHGPHGPDPPASPRPITSPVGQPSAPPPAQPAGDIGDAGPPGPPGSVTLASSSTHDTSRSQVVQVQQADTVQPISPPPSAPSSAPAAATGPTAKPGPPGQGSQGDDAPGSKPVSPKVTVPVQSTSVSGPSAGSTDDQGAGQHGSGGADQGGGQTASSGATTSAGKGGSGGGQNQTPSNNVNKCSDGYTFIEKALNEHGYCLPVNKVTRRPTFKLNNPDLQNKIDNIVPHNDLLEKSKNHQTTRNRNIPGPQPPVPPPQPTGGRTGHHSPPVDPRGRDAGQRGGVVPTYIFPGGAVVEEKPPEPKPLTQYDINALTGVTGKVAPGLIMQSIHDGQKINEARNAVDRRRARIADEERNFRSRIQQQNNDAHTAERGRIPSHVVDLDFIRVPRRHRDGFNPDVPFLNELDAHYNMPLLIDRGPTDTVIQRENMRPLPEGVKPGDDLENKLALEAESKSAVYGDVHISVQKPSYNESHDDSDQFDLHIDVPKPTVQDPVYDWDFDVDSTHIKNAIPNDPIVPSTTAADLNFEFIEYLPRLPPTDFDRSKIKQPKVEMCMPDWSTQKPTHDSADIPDTELFPAEAPRTVRDMLVWMAGLHNPKHQETLKLCITNAFKRGDDDPSDLRLSVNNSEITPQQVFQILKLAAVFASSVLNSIAPKWRMAVSSVTSTPKDSDQSKDPDCCALLCQLRDYSYACCHQLTFLKLQCSREQSQGGWQHCDYGHGVSSPNSPLQAFLTDASPFKTHPFDSCNICRKSRVNMGFKHSDLPVSQQTGNILNDILSPICGGNDPLLTLSSYLNCLTRRTPRTTGELASFFHNFGNELHKSTSQLSPLGSALSSQHDDCPDWDCLGEEDLQAVRGIRGSAPPNSIHDHNDNQDHPKTLSSLLGCDIDNANCPQHLSPITYRAYALYSTAFAHHYLSWAVYLADRLWESLLKMHYDLEKLQCHDSKSKPLHQCDKALPLLYRHGISPPDGVTQSSLTCSDVVTKLEEVVAGQPIASLMTCMDTFLYNIRMPFLYTVFTLWLIATLYILHSLLYRMDVLRIRSHLLTTRTSHLIDVKALLAGSRRMLSLYKDVDYFDDDFRS</sequence>
<reference evidence="3 4" key="1">
    <citation type="journal article" date="2017" name="BMC Genomics">
        <title>Whole-genome assembly of Babesia ovata and comparative genomics between closely related pathogens.</title>
        <authorList>
            <person name="Yamagishi J."/>
            <person name="Asada M."/>
            <person name="Hakimi H."/>
            <person name="Tanaka T.Q."/>
            <person name="Sugimoto C."/>
            <person name="Kawazu S."/>
        </authorList>
    </citation>
    <scope>NUCLEOTIDE SEQUENCE [LARGE SCALE GENOMIC DNA]</scope>
    <source>
        <strain evidence="3 4">Miyake</strain>
    </source>
</reference>
<proteinExistence type="predicted"/>
<keyword evidence="2" id="KW-1133">Transmembrane helix</keyword>
<accession>A0A2H6KFZ2</accession>
<gene>
    <name evidence="3" type="ORF">BOVATA_034030</name>
</gene>
<evidence type="ECO:0000256" key="2">
    <source>
        <dbReference type="SAM" id="Phobius"/>
    </source>
</evidence>
<dbReference type="RefSeq" id="XP_028868153.1">
    <property type="nucleotide sequence ID" value="XM_029012320.1"/>
</dbReference>
<feature type="compositionally biased region" description="Gly residues" evidence="1">
    <location>
        <begin position="692"/>
        <end position="705"/>
    </location>
</feature>
<evidence type="ECO:0000313" key="4">
    <source>
        <dbReference type="Proteomes" id="UP000236319"/>
    </source>
</evidence>
<comment type="caution">
    <text evidence="3">The sequence shown here is derived from an EMBL/GenBank/DDBJ whole genome shotgun (WGS) entry which is preliminary data.</text>
</comment>
<evidence type="ECO:0000313" key="3">
    <source>
        <dbReference type="EMBL" id="GBE61910.1"/>
    </source>
</evidence>